<accession>A0ABQ9GZ47</accession>
<gene>
    <name evidence="1" type="ORF">PR048_021690</name>
</gene>
<reference evidence="1 2" key="1">
    <citation type="submission" date="2023-02" db="EMBL/GenBank/DDBJ databases">
        <title>LHISI_Scaffold_Assembly.</title>
        <authorList>
            <person name="Stuart O.P."/>
            <person name="Cleave R."/>
            <person name="Magrath M.J.L."/>
            <person name="Mikheyev A.S."/>
        </authorList>
    </citation>
    <scope>NUCLEOTIDE SEQUENCE [LARGE SCALE GENOMIC DNA]</scope>
    <source>
        <strain evidence="1">Daus_M_001</strain>
        <tissue evidence="1">Leg muscle</tissue>
    </source>
</reference>
<dbReference type="EMBL" id="JARBHB010000008">
    <property type="protein sequence ID" value="KAJ8877236.1"/>
    <property type="molecule type" value="Genomic_DNA"/>
</dbReference>
<evidence type="ECO:0000313" key="1">
    <source>
        <dbReference type="EMBL" id="KAJ8877236.1"/>
    </source>
</evidence>
<proteinExistence type="predicted"/>
<dbReference type="PANTHER" id="PTHR31511">
    <property type="entry name" value="PROTEIN CBG23764"/>
    <property type="match status" value="1"/>
</dbReference>
<protein>
    <submittedName>
        <fullName evidence="1">Uncharacterized protein</fullName>
    </submittedName>
</protein>
<sequence length="264" mass="30240">MFPNNTQFELAKRKGVFPCDFIKSEDSLMCTSLPLKDTFHVMKGEGVSDEDEDYAHTQATWGAFHCLNMLQYAIQYLRVVTCLLADVFENFRIVCLAHYGLNPAMYVTAPCLAWDALLSMTDVRLELLMDPDMYLFVEDVVSRRRAKAYNIYMSEEYDPSVASKYICYFDDFANTVNDGVTCFFLEMAWMTPSIKFNIDKHAQAANDIGKLYDTIYGAAELFAHHTFQARQIIDENLFCIEMSKSSVTFNKLLYTGVAILDFPN</sequence>
<evidence type="ECO:0000313" key="2">
    <source>
        <dbReference type="Proteomes" id="UP001159363"/>
    </source>
</evidence>
<name>A0ABQ9GZ47_9NEOP</name>
<dbReference type="PANTHER" id="PTHR31511:SF12">
    <property type="entry name" value="RHO TERMINATION FACTOR N-TERMINAL DOMAIN-CONTAINING PROTEIN"/>
    <property type="match status" value="1"/>
</dbReference>
<dbReference type="Proteomes" id="UP001159363">
    <property type="component" value="Chromosome 7"/>
</dbReference>
<organism evidence="1 2">
    <name type="scientific">Dryococelus australis</name>
    <dbReference type="NCBI Taxonomy" id="614101"/>
    <lineage>
        <taxon>Eukaryota</taxon>
        <taxon>Metazoa</taxon>
        <taxon>Ecdysozoa</taxon>
        <taxon>Arthropoda</taxon>
        <taxon>Hexapoda</taxon>
        <taxon>Insecta</taxon>
        <taxon>Pterygota</taxon>
        <taxon>Neoptera</taxon>
        <taxon>Polyneoptera</taxon>
        <taxon>Phasmatodea</taxon>
        <taxon>Verophasmatodea</taxon>
        <taxon>Anareolatae</taxon>
        <taxon>Phasmatidae</taxon>
        <taxon>Eurycanthinae</taxon>
        <taxon>Dryococelus</taxon>
    </lineage>
</organism>
<comment type="caution">
    <text evidence="1">The sequence shown here is derived from an EMBL/GenBank/DDBJ whole genome shotgun (WGS) entry which is preliminary data.</text>
</comment>
<keyword evidence="2" id="KW-1185">Reference proteome</keyword>